<protein>
    <submittedName>
        <fullName evidence="1">Uncharacterized protein</fullName>
    </submittedName>
</protein>
<gene>
    <name evidence="1" type="ORF">CGI_10004817</name>
</gene>
<dbReference type="AlphaFoldDB" id="K1QIS1"/>
<dbReference type="EMBL" id="JH816670">
    <property type="protein sequence ID" value="EKC28795.1"/>
    <property type="molecule type" value="Genomic_DNA"/>
</dbReference>
<sequence>MASDAPAFSYRQYNSYIVKLCCDDDEDKSTGVLIVNIKKPNKTTTYEPPGTMKGV</sequence>
<evidence type="ECO:0000313" key="1">
    <source>
        <dbReference type="EMBL" id="EKC28795.1"/>
    </source>
</evidence>
<dbReference type="InParanoid" id="K1QIS1"/>
<proteinExistence type="predicted"/>
<name>K1QIS1_MAGGI</name>
<reference evidence="1" key="1">
    <citation type="journal article" date="2012" name="Nature">
        <title>The oyster genome reveals stress adaptation and complexity of shell formation.</title>
        <authorList>
            <person name="Zhang G."/>
            <person name="Fang X."/>
            <person name="Guo X."/>
            <person name="Li L."/>
            <person name="Luo R."/>
            <person name="Xu F."/>
            <person name="Yang P."/>
            <person name="Zhang L."/>
            <person name="Wang X."/>
            <person name="Qi H."/>
            <person name="Xiong Z."/>
            <person name="Que H."/>
            <person name="Xie Y."/>
            <person name="Holland P.W."/>
            <person name="Paps J."/>
            <person name="Zhu Y."/>
            <person name="Wu F."/>
            <person name="Chen Y."/>
            <person name="Wang J."/>
            <person name="Peng C."/>
            <person name="Meng J."/>
            <person name="Yang L."/>
            <person name="Liu J."/>
            <person name="Wen B."/>
            <person name="Zhang N."/>
            <person name="Huang Z."/>
            <person name="Zhu Q."/>
            <person name="Feng Y."/>
            <person name="Mount A."/>
            <person name="Hedgecock D."/>
            <person name="Xu Z."/>
            <person name="Liu Y."/>
            <person name="Domazet-Loso T."/>
            <person name="Du Y."/>
            <person name="Sun X."/>
            <person name="Zhang S."/>
            <person name="Liu B."/>
            <person name="Cheng P."/>
            <person name="Jiang X."/>
            <person name="Li J."/>
            <person name="Fan D."/>
            <person name="Wang W."/>
            <person name="Fu W."/>
            <person name="Wang T."/>
            <person name="Wang B."/>
            <person name="Zhang J."/>
            <person name="Peng Z."/>
            <person name="Li Y."/>
            <person name="Li N."/>
            <person name="Wang J."/>
            <person name="Chen M."/>
            <person name="He Y."/>
            <person name="Tan F."/>
            <person name="Song X."/>
            <person name="Zheng Q."/>
            <person name="Huang R."/>
            <person name="Yang H."/>
            <person name="Du X."/>
            <person name="Chen L."/>
            <person name="Yang M."/>
            <person name="Gaffney P.M."/>
            <person name="Wang S."/>
            <person name="Luo L."/>
            <person name="She Z."/>
            <person name="Ming Y."/>
            <person name="Huang W."/>
            <person name="Zhang S."/>
            <person name="Huang B."/>
            <person name="Zhang Y."/>
            <person name="Qu T."/>
            <person name="Ni P."/>
            <person name="Miao G."/>
            <person name="Wang J."/>
            <person name="Wang Q."/>
            <person name="Steinberg C.E."/>
            <person name="Wang H."/>
            <person name="Li N."/>
            <person name="Qian L."/>
            <person name="Zhang G."/>
            <person name="Li Y."/>
            <person name="Yang H."/>
            <person name="Liu X."/>
            <person name="Wang J."/>
            <person name="Yin Y."/>
            <person name="Wang J."/>
        </authorList>
    </citation>
    <scope>NUCLEOTIDE SEQUENCE [LARGE SCALE GENOMIC DNA]</scope>
    <source>
        <strain evidence="1">05x7-T-G4-1.051#20</strain>
    </source>
</reference>
<dbReference type="HOGENOM" id="CLU_3034395_0_0_1"/>
<organism evidence="1">
    <name type="scientific">Magallana gigas</name>
    <name type="common">Pacific oyster</name>
    <name type="synonym">Crassostrea gigas</name>
    <dbReference type="NCBI Taxonomy" id="29159"/>
    <lineage>
        <taxon>Eukaryota</taxon>
        <taxon>Metazoa</taxon>
        <taxon>Spiralia</taxon>
        <taxon>Lophotrochozoa</taxon>
        <taxon>Mollusca</taxon>
        <taxon>Bivalvia</taxon>
        <taxon>Autobranchia</taxon>
        <taxon>Pteriomorphia</taxon>
        <taxon>Ostreida</taxon>
        <taxon>Ostreoidea</taxon>
        <taxon>Ostreidae</taxon>
        <taxon>Magallana</taxon>
    </lineage>
</organism>
<accession>K1QIS1</accession>